<dbReference type="InterPro" id="IPR015421">
    <property type="entry name" value="PyrdxlP-dep_Trfase_major"/>
</dbReference>
<reference evidence="3" key="1">
    <citation type="journal article" date="2021" name="PeerJ">
        <title>Extensive microbial diversity within the chicken gut microbiome revealed by metagenomics and culture.</title>
        <authorList>
            <person name="Gilroy R."/>
            <person name="Ravi A."/>
            <person name="Getino M."/>
            <person name="Pursley I."/>
            <person name="Horton D.L."/>
            <person name="Alikhan N.F."/>
            <person name="Baker D."/>
            <person name="Gharbi K."/>
            <person name="Hall N."/>
            <person name="Watson M."/>
            <person name="Adriaenssens E.M."/>
            <person name="Foster-Nyarko E."/>
            <person name="Jarju S."/>
            <person name="Secka A."/>
            <person name="Antonio M."/>
            <person name="Oren A."/>
            <person name="Chaudhuri R.R."/>
            <person name="La Ragione R."/>
            <person name="Hildebrand F."/>
            <person name="Pallen M.J."/>
        </authorList>
    </citation>
    <scope>NUCLEOTIDE SEQUENCE</scope>
    <source>
        <strain evidence="3">CHK198-12963</strain>
    </source>
</reference>
<keyword evidence="1 3" id="KW-0808">Transferase</keyword>
<comment type="similarity">
    <text evidence="1">Belongs to the class-I pyridoxal-phosphate-dependent aminotransferase family.</text>
</comment>
<dbReference type="Pfam" id="PF00155">
    <property type="entry name" value="Aminotran_1_2"/>
    <property type="match status" value="1"/>
</dbReference>
<protein>
    <recommendedName>
        <fullName evidence="1">Aminotransferase</fullName>
        <ecNumber evidence="1">2.6.1.-</ecNumber>
    </recommendedName>
</protein>
<dbReference type="EC" id="2.6.1.-" evidence="1"/>
<dbReference type="PANTHER" id="PTHR42691:SF1">
    <property type="entry name" value="ASPARTATE AMINOTRANSFERASE YHDR-RELATED"/>
    <property type="match status" value="1"/>
</dbReference>
<keyword evidence="1 3" id="KW-0032">Aminotransferase</keyword>
<dbReference type="InterPro" id="IPR004839">
    <property type="entry name" value="Aminotransferase_I/II_large"/>
</dbReference>
<dbReference type="CDD" id="cd00609">
    <property type="entry name" value="AAT_like"/>
    <property type="match status" value="1"/>
</dbReference>
<organism evidence="3 4">
    <name type="scientific">Candidatus Enterocloster excrementigallinarum</name>
    <dbReference type="NCBI Taxonomy" id="2838558"/>
    <lineage>
        <taxon>Bacteria</taxon>
        <taxon>Bacillati</taxon>
        <taxon>Bacillota</taxon>
        <taxon>Clostridia</taxon>
        <taxon>Lachnospirales</taxon>
        <taxon>Lachnospiraceae</taxon>
        <taxon>Enterocloster</taxon>
    </lineage>
</organism>
<dbReference type="GO" id="GO:0008483">
    <property type="term" value="F:transaminase activity"/>
    <property type="evidence" value="ECO:0007669"/>
    <property type="project" value="UniProtKB-KW"/>
</dbReference>
<dbReference type="InterPro" id="IPR015424">
    <property type="entry name" value="PyrdxlP-dep_Trfase"/>
</dbReference>
<feature type="domain" description="Aminotransferase class I/classII large" evidence="2">
    <location>
        <begin position="34"/>
        <end position="382"/>
    </location>
</feature>
<dbReference type="Gene3D" id="3.40.640.10">
    <property type="entry name" value="Type I PLP-dependent aspartate aminotransferase-like (Major domain)"/>
    <property type="match status" value="1"/>
</dbReference>
<dbReference type="PANTHER" id="PTHR42691">
    <property type="entry name" value="ASPARTATE AMINOTRANSFERASE YHDR-RELATED"/>
    <property type="match status" value="1"/>
</dbReference>
<dbReference type="GO" id="GO:0030170">
    <property type="term" value="F:pyridoxal phosphate binding"/>
    <property type="evidence" value="ECO:0007669"/>
    <property type="project" value="InterPro"/>
</dbReference>
<dbReference type="InterPro" id="IPR004838">
    <property type="entry name" value="NHTrfase_class1_PyrdxlP-BS"/>
</dbReference>
<dbReference type="PROSITE" id="PS00105">
    <property type="entry name" value="AA_TRANSFER_CLASS_1"/>
    <property type="match status" value="1"/>
</dbReference>
<evidence type="ECO:0000313" key="4">
    <source>
        <dbReference type="Proteomes" id="UP000823863"/>
    </source>
</evidence>
<dbReference type="NCBIfam" id="NF005305">
    <property type="entry name" value="PRK06836.1"/>
    <property type="match status" value="1"/>
</dbReference>
<gene>
    <name evidence="3" type="ORF">H9931_05670</name>
</gene>
<accession>A0A9D2PT25</accession>
<proteinExistence type="inferred from homology"/>
<dbReference type="Proteomes" id="UP000823863">
    <property type="component" value="Unassembled WGS sequence"/>
</dbReference>
<dbReference type="Gene3D" id="3.90.1150.10">
    <property type="entry name" value="Aspartate Aminotransferase, domain 1"/>
    <property type="match status" value="1"/>
</dbReference>
<comment type="cofactor">
    <cofactor evidence="1">
        <name>pyridoxal 5'-phosphate</name>
        <dbReference type="ChEBI" id="CHEBI:597326"/>
    </cofactor>
</comment>
<dbReference type="EMBL" id="DWWB01000029">
    <property type="protein sequence ID" value="HJC66196.1"/>
    <property type="molecule type" value="Genomic_DNA"/>
</dbReference>
<sequence>MISEKMKPLLKNNSAIRAMFEEGKRLASIYGAENVYDFSLGNPNVPAPEEVNQAIRDVLDEEKSTFVHGYMSNSGYEDVREAIAQSLNRRFGTDFGQGNILMVVGAASGLNVILKTILNPGDEVITFAPYFLEYRCYVSNYDGVLVVVSPNTETFQPNLKEFEEKISARTKAVIINTPNNPTGVVYSAQTLEAMAGILRDKEKEFGHPIVLISDEPYRELAYDGVEVPYVTKFYDDTVVCYSYSKSLSLPGERIGYLVIPPALADSEEVFAAATIANRVSGAVNAPSLMQRVVKRCLDVKVNVDAYDRNRNLLYGSLKEMGFSCIKPQGAFYLFVKSPEPDEKKFCEECKKHNVLVVPGSSFECPGYVRISYCVSYEQIERSLLAFREVAKHYGLGG</sequence>
<name>A0A9D2PT25_9FIRM</name>
<dbReference type="InterPro" id="IPR015422">
    <property type="entry name" value="PyrdxlP-dep_Trfase_small"/>
</dbReference>
<evidence type="ECO:0000313" key="3">
    <source>
        <dbReference type="EMBL" id="HJC66196.1"/>
    </source>
</evidence>
<dbReference type="AlphaFoldDB" id="A0A9D2PT25"/>
<reference evidence="3" key="2">
    <citation type="submission" date="2021-04" db="EMBL/GenBank/DDBJ databases">
        <authorList>
            <person name="Gilroy R."/>
        </authorList>
    </citation>
    <scope>NUCLEOTIDE SEQUENCE</scope>
    <source>
        <strain evidence="3">CHK198-12963</strain>
    </source>
</reference>
<evidence type="ECO:0000256" key="1">
    <source>
        <dbReference type="RuleBase" id="RU000481"/>
    </source>
</evidence>
<dbReference type="SUPFAM" id="SSF53383">
    <property type="entry name" value="PLP-dependent transferases"/>
    <property type="match status" value="1"/>
</dbReference>
<evidence type="ECO:0000259" key="2">
    <source>
        <dbReference type="Pfam" id="PF00155"/>
    </source>
</evidence>
<comment type="caution">
    <text evidence="3">The sequence shown here is derived from an EMBL/GenBank/DDBJ whole genome shotgun (WGS) entry which is preliminary data.</text>
</comment>